<organism evidence="2 3">
    <name type="scientific">Reinekea thalattae</name>
    <dbReference type="NCBI Taxonomy" id="2593301"/>
    <lineage>
        <taxon>Bacteria</taxon>
        <taxon>Pseudomonadati</taxon>
        <taxon>Pseudomonadota</taxon>
        <taxon>Gammaproteobacteria</taxon>
        <taxon>Oceanospirillales</taxon>
        <taxon>Saccharospirillaceae</taxon>
        <taxon>Reinekea</taxon>
    </lineage>
</organism>
<comment type="caution">
    <text evidence="2">The sequence shown here is derived from an EMBL/GenBank/DDBJ whole genome shotgun (WGS) entry which is preliminary data.</text>
</comment>
<feature type="compositionally biased region" description="Polar residues" evidence="1">
    <location>
        <begin position="54"/>
        <end position="81"/>
    </location>
</feature>
<proteinExistence type="predicted"/>
<evidence type="ECO:0000256" key="1">
    <source>
        <dbReference type="SAM" id="MobiDB-lite"/>
    </source>
</evidence>
<feature type="compositionally biased region" description="Polar residues" evidence="1">
    <location>
        <begin position="13"/>
        <end position="40"/>
    </location>
</feature>
<feature type="compositionally biased region" description="Low complexity" evidence="1">
    <location>
        <begin position="44"/>
        <end position="53"/>
    </location>
</feature>
<protein>
    <submittedName>
        <fullName evidence="2">Uncharacterized protein</fullName>
    </submittedName>
</protein>
<dbReference type="AlphaFoldDB" id="A0A5C8Z753"/>
<reference evidence="2 3" key="1">
    <citation type="submission" date="2019-07" db="EMBL/GenBank/DDBJ databases">
        <title>Reinekea sp. strain SSH23 genome sequencing and assembly.</title>
        <authorList>
            <person name="Kim I."/>
        </authorList>
    </citation>
    <scope>NUCLEOTIDE SEQUENCE [LARGE SCALE GENOMIC DNA]</scope>
    <source>
        <strain evidence="2 3">SSH23</strain>
    </source>
</reference>
<sequence>MKIPASINAYQSVAASGRRNSAPLTDDSAGQSGGFAQTVDSATEEAAASSQSTNVDLQSATSQAQALYSVNSSAQTESGNHQYYPEHPVQRASGGNAQAAVNQYLSVAAEDADSLSAQNPSLFGVDTYV</sequence>
<feature type="region of interest" description="Disordered" evidence="1">
    <location>
        <begin position="13"/>
        <end position="95"/>
    </location>
</feature>
<name>A0A5C8Z753_9GAMM</name>
<keyword evidence="3" id="KW-1185">Reference proteome</keyword>
<dbReference type="RefSeq" id="WP_147713181.1">
    <property type="nucleotide sequence ID" value="NZ_VKAD01000001.1"/>
</dbReference>
<gene>
    <name evidence="2" type="ORF">FME95_04270</name>
</gene>
<evidence type="ECO:0000313" key="3">
    <source>
        <dbReference type="Proteomes" id="UP000321764"/>
    </source>
</evidence>
<dbReference type="Proteomes" id="UP000321764">
    <property type="component" value="Unassembled WGS sequence"/>
</dbReference>
<evidence type="ECO:0000313" key="2">
    <source>
        <dbReference type="EMBL" id="TXR53782.1"/>
    </source>
</evidence>
<dbReference type="EMBL" id="VKAD01000001">
    <property type="protein sequence ID" value="TXR53782.1"/>
    <property type="molecule type" value="Genomic_DNA"/>
</dbReference>
<accession>A0A5C8Z753</accession>